<evidence type="ECO:0000256" key="3">
    <source>
        <dbReference type="ARBA" id="ARBA00022741"/>
    </source>
</evidence>
<accession>A0A2P5AZT0</accession>
<evidence type="ECO:0000313" key="8">
    <source>
        <dbReference type="EMBL" id="PON42025.1"/>
    </source>
</evidence>
<evidence type="ECO:0000256" key="6">
    <source>
        <dbReference type="SAM" id="MobiDB-lite"/>
    </source>
</evidence>
<dbReference type="AlphaFoldDB" id="A0A2P5AZT0"/>
<protein>
    <submittedName>
        <fullName evidence="8">Concanavalin A-like lectin/glucanase domain containing protein</fullName>
    </submittedName>
</protein>
<name>A0A2P5AZT0_PARAD</name>
<keyword evidence="7" id="KW-1133">Transmembrane helix</keyword>
<evidence type="ECO:0000256" key="2">
    <source>
        <dbReference type="ARBA" id="ARBA00022679"/>
    </source>
</evidence>
<evidence type="ECO:0000256" key="5">
    <source>
        <dbReference type="ARBA" id="ARBA00022840"/>
    </source>
</evidence>
<dbReference type="Proteomes" id="UP000237105">
    <property type="component" value="Unassembled WGS sequence"/>
</dbReference>
<feature type="region of interest" description="Disordered" evidence="6">
    <location>
        <begin position="1"/>
        <end position="30"/>
    </location>
</feature>
<keyword evidence="7" id="KW-0472">Membrane</keyword>
<dbReference type="STRING" id="3476.A0A2P5AZT0"/>
<dbReference type="GO" id="GO:0005524">
    <property type="term" value="F:ATP binding"/>
    <property type="evidence" value="ECO:0007669"/>
    <property type="project" value="UniProtKB-KW"/>
</dbReference>
<dbReference type="PANTHER" id="PTHR27002">
    <property type="entry name" value="RECEPTOR-LIKE SERINE/THREONINE-PROTEIN KINASE SD1-8"/>
    <property type="match status" value="1"/>
</dbReference>
<organism evidence="8 9">
    <name type="scientific">Parasponia andersonii</name>
    <name type="common">Sponia andersonii</name>
    <dbReference type="NCBI Taxonomy" id="3476"/>
    <lineage>
        <taxon>Eukaryota</taxon>
        <taxon>Viridiplantae</taxon>
        <taxon>Streptophyta</taxon>
        <taxon>Embryophyta</taxon>
        <taxon>Tracheophyta</taxon>
        <taxon>Spermatophyta</taxon>
        <taxon>Magnoliopsida</taxon>
        <taxon>eudicotyledons</taxon>
        <taxon>Gunneridae</taxon>
        <taxon>Pentapetalae</taxon>
        <taxon>rosids</taxon>
        <taxon>fabids</taxon>
        <taxon>Rosales</taxon>
        <taxon>Cannabaceae</taxon>
        <taxon>Parasponia</taxon>
    </lineage>
</organism>
<keyword evidence="3" id="KW-0547">Nucleotide-binding</keyword>
<evidence type="ECO:0000256" key="1">
    <source>
        <dbReference type="ARBA" id="ARBA00022527"/>
    </source>
</evidence>
<dbReference type="Gene3D" id="3.30.200.20">
    <property type="entry name" value="Phosphorylase Kinase, domain 1"/>
    <property type="match status" value="1"/>
</dbReference>
<comment type="caution">
    <text evidence="8">The sequence shown here is derived from an EMBL/GenBank/DDBJ whole genome shotgun (WGS) entry which is preliminary data.</text>
</comment>
<evidence type="ECO:0000313" key="9">
    <source>
        <dbReference type="Proteomes" id="UP000237105"/>
    </source>
</evidence>
<keyword evidence="9" id="KW-1185">Reference proteome</keyword>
<dbReference type="PANTHER" id="PTHR27002:SF1104">
    <property type="entry name" value="CYSTEINE-RICH RECEPTOR-LIKE PROTEIN KINASE 27-RELATED"/>
    <property type="match status" value="1"/>
</dbReference>
<sequence length="261" mass="28335">MGFTVRRMAKTPTESSPPDSAEDTSSKRSTGAALMTLDISSHCVVPSRTRPWDGTKDVPFDSPTAKYTATWRSFLMFCARSPRNASSDVGLFNRVFKALMENLQFQAIAAREGPSRNFAAGNIKVAECSPDLSDQDCIDCIVRGCYGVTNVFVGLPSCNTPSQKCNSLSGNKNSSTRTVTIAVVSSVTGFLGLLISICYYLRRKKAKEISSEKASTSCDDPDEIASKVFGQFDFDRIRDATNDFSEANKLGQGGFGAVYRT</sequence>
<gene>
    <name evidence="8" type="ORF">PanWU01x14_284940</name>
</gene>
<keyword evidence="2" id="KW-0808">Transferase</keyword>
<evidence type="ECO:0000256" key="7">
    <source>
        <dbReference type="SAM" id="Phobius"/>
    </source>
</evidence>
<keyword evidence="5" id="KW-0067">ATP-binding</keyword>
<dbReference type="GO" id="GO:0030246">
    <property type="term" value="F:carbohydrate binding"/>
    <property type="evidence" value="ECO:0007669"/>
    <property type="project" value="UniProtKB-KW"/>
</dbReference>
<keyword evidence="7" id="KW-0812">Transmembrane</keyword>
<dbReference type="EMBL" id="JXTB01000401">
    <property type="protein sequence ID" value="PON42025.1"/>
    <property type="molecule type" value="Genomic_DNA"/>
</dbReference>
<proteinExistence type="predicted"/>
<keyword evidence="8" id="KW-0430">Lectin</keyword>
<keyword evidence="1" id="KW-0723">Serine/threonine-protein kinase</keyword>
<reference evidence="9" key="1">
    <citation type="submission" date="2016-06" db="EMBL/GenBank/DDBJ databases">
        <title>Parallel loss of symbiosis genes in relatives of nitrogen-fixing non-legume Parasponia.</title>
        <authorList>
            <person name="Van Velzen R."/>
            <person name="Holmer R."/>
            <person name="Bu F."/>
            <person name="Rutten L."/>
            <person name="Van Zeijl A."/>
            <person name="Liu W."/>
            <person name="Santuari L."/>
            <person name="Cao Q."/>
            <person name="Sharma T."/>
            <person name="Shen D."/>
            <person name="Roswanjaya Y."/>
            <person name="Wardhani T."/>
            <person name="Kalhor M.S."/>
            <person name="Jansen J."/>
            <person name="Van den Hoogen J."/>
            <person name="Gungor B."/>
            <person name="Hartog M."/>
            <person name="Hontelez J."/>
            <person name="Verver J."/>
            <person name="Yang W.-C."/>
            <person name="Schijlen E."/>
            <person name="Repin R."/>
            <person name="Schilthuizen M."/>
            <person name="Schranz E."/>
            <person name="Heidstra R."/>
            <person name="Miyata K."/>
            <person name="Fedorova E."/>
            <person name="Kohlen W."/>
            <person name="Bisseling T."/>
            <person name="Smit S."/>
            <person name="Geurts R."/>
        </authorList>
    </citation>
    <scope>NUCLEOTIDE SEQUENCE [LARGE SCALE GENOMIC DNA]</scope>
    <source>
        <strain evidence="9">cv. WU1-14</strain>
    </source>
</reference>
<feature type="transmembrane region" description="Helical" evidence="7">
    <location>
        <begin position="179"/>
        <end position="201"/>
    </location>
</feature>
<dbReference type="GO" id="GO:0004674">
    <property type="term" value="F:protein serine/threonine kinase activity"/>
    <property type="evidence" value="ECO:0007669"/>
    <property type="project" value="UniProtKB-KW"/>
</dbReference>
<evidence type="ECO:0000256" key="4">
    <source>
        <dbReference type="ARBA" id="ARBA00022777"/>
    </source>
</evidence>
<dbReference type="GO" id="GO:0005886">
    <property type="term" value="C:plasma membrane"/>
    <property type="evidence" value="ECO:0007669"/>
    <property type="project" value="TreeGrafter"/>
</dbReference>
<dbReference type="OrthoDB" id="1938064at2759"/>
<keyword evidence="4" id="KW-0418">Kinase</keyword>